<dbReference type="PANTHER" id="PTHR37984:SF5">
    <property type="entry name" value="PROTEIN NYNRIN-LIKE"/>
    <property type="match status" value="1"/>
</dbReference>
<evidence type="ECO:0000256" key="3">
    <source>
        <dbReference type="ARBA" id="ARBA00022722"/>
    </source>
</evidence>
<dbReference type="Gene3D" id="2.40.70.10">
    <property type="entry name" value="Acid Proteases"/>
    <property type="match status" value="1"/>
</dbReference>
<evidence type="ECO:0000256" key="2">
    <source>
        <dbReference type="ARBA" id="ARBA00022695"/>
    </source>
</evidence>
<feature type="region of interest" description="Disordered" evidence="6">
    <location>
        <begin position="1"/>
        <end position="25"/>
    </location>
</feature>
<reference evidence="9" key="1">
    <citation type="submission" date="2023-04" db="EMBL/GenBank/DDBJ databases">
        <title>Phytophthora fragariaefolia NBRC 109709.</title>
        <authorList>
            <person name="Ichikawa N."/>
            <person name="Sato H."/>
            <person name="Tonouchi N."/>
        </authorList>
    </citation>
    <scope>NUCLEOTIDE SEQUENCE</scope>
    <source>
        <strain evidence="9">NBRC 109709</strain>
    </source>
</reference>
<dbReference type="InterPro" id="IPR021109">
    <property type="entry name" value="Peptidase_aspartic_dom_sf"/>
</dbReference>
<keyword evidence="4" id="KW-0255">Endonuclease</keyword>
<keyword evidence="1" id="KW-0808">Transferase</keyword>
<dbReference type="InterPro" id="IPR000477">
    <property type="entry name" value="RT_dom"/>
</dbReference>
<dbReference type="FunFam" id="3.30.70.270:FF:000020">
    <property type="entry name" value="Transposon Tf2-6 polyprotein-like Protein"/>
    <property type="match status" value="1"/>
</dbReference>
<keyword evidence="10" id="KW-1185">Reference proteome</keyword>
<dbReference type="PANTHER" id="PTHR37984">
    <property type="entry name" value="PROTEIN CBG26694"/>
    <property type="match status" value="1"/>
</dbReference>
<evidence type="ECO:0000313" key="10">
    <source>
        <dbReference type="Proteomes" id="UP001165121"/>
    </source>
</evidence>
<dbReference type="AlphaFoldDB" id="A0A9W6Y3N2"/>
<organism evidence="9 10">
    <name type="scientific">Phytophthora fragariaefolia</name>
    <dbReference type="NCBI Taxonomy" id="1490495"/>
    <lineage>
        <taxon>Eukaryota</taxon>
        <taxon>Sar</taxon>
        <taxon>Stramenopiles</taxon>
        <taxon>Oomycota</taxon>
        <taxon>Peronosporomycetes</taxon>
        <taxon>Peronosporales</taxon>
        <taxon>Peronosporaceae</taxon>
        <taxon>Phytophthora</taxon>
    </lineage>
</organism>
<dbReference type="GO" id="GO:0016779">
    <property type="term" value="F:nucleotidyltransferase activity"/>
    <property type="evidence" value="ECO:0007669"/>
    <property type="project" value="UniProtKB-KW"/>
</dbReference>
<name>A0A9W6Y3N2_9STRA</name>
<dbReference type="Gene3D" id="3.30.70.270">
    <property type="match status" value="2"/>
</dbReference>
<keyword evidence="4" id="KW-0378">Hydrolase</keyword>
<feature type="compositionally biased region" description="Basic and acidic residues" evidence="6">
    <location>
        <begin position="14"/>
        <end position="23"/>
    </location>
</feature>
<dbReference type="InterPro" id="IPR043502">
    <property type="entry name" value="DNA/RNA_pol_sf"/>
</dbReference>
<dbReference type="InterPro" id="IPR041577">
    <property type="entry name" value="RT_RNaseH_2"/>
</dbReference>
<keyword evidence="5" id="KW-0511">Multifunctional enzyme</keyword>
<evidence type="ECO:0000259" key="8">
    <source>
        <dbReference type="Pfam" id="PF17919"/>
    </source>
</evidence>
<evidence type="ECO:0000313" key="9">
    <source>
        <dbReference type="EMBL" id="GMF51161.1"/>
    </source>
</evidence>
<dbReference type="Pfam" id="PF00078">
    <property type="entry name" value="RVT_1"/>
    <property type="match status" value="1"/>
</dbReference>
<dbReference type="InterPro" id="IPR043128">
    <property type="entry name" value="Rev_trsase/Diguanyl_cyclase"/>
</dbReference>
<keyword evidence="3" id="KW-0540">Nuclease</keyword>
<dbReference type="EMBL" id="BSXT01002826">
    <property type="protein sequence ID" value="GMF51161.1"/>
    <property type="molecule type" value="Genomic_DNA"/>
</dbReference>
<evidence type="ECO:0000256" key="4">
    <source>
        <dbReference type="ARBA" id="ARBA00022759"/>
    </source>
</evidence>
<evidence type="ECO:0000259" key="7">
    <source>
        <dbReference type="Pfam" id="PF00078"/>
    </source>
</evidence>
<feature type="domain" description="Reverse transcriptase" evidence="7">
    <location>
        <begin position="274"/>
        <end position="371"/>
    </location>
</feature>
<dbReference type="Pfam" id="PF17919">
    <property type="entry name" value="RT_RNaseH_2"/>
    <property type="match status" value="1"/>
</dbReference>
<comment type="caution">
    <text evidence="9">The sequence shown here is derived from an EMBL/GenBank/DDBJ whole genome shotgun (WGS) entry which is preliminary data.</text>
</comment>
<keyword evidence="2" id="KW-0548">Nucleotidyltransferase</keyword>
<dbReference type="Proteomes" id="UP001165121">
    <property type="component" value="Unassembled WGS sequence"/>
</dbReference>
<proteinExistence type="predicted"/>
<dbReference type="SUPFAM" id="SSF56672">
    <property type="entry name" value="DNA/RNA polymerases"/>
    <property type="match status" value="1"/>
</dbReference>
<evidence type="ECO:0000256" key="1">
    <source>
        <dbReference type="ARBA" id="ARBA00022679"/>
    </source>
</evidence>
<evidence type="ECO:0000256" key="6">
    <source>
        <dbReference type="SAM" id="MobiDB-lite"/>
    </source>
</evidence>
<evidence type="ECO:0000256" key="5">
    <source>
        <dbReference type="ARBA" id="ARBA00023268"/>
    </source>
</evidence>
<accession>A0A9W6Y3N2</accession>
<protein>
    <submittedName>
        <fullName evidence="9">Unnamed protein product</fullName>
    </submittedName>
</protein>
<sequence length="486" mass="54129">MSLVQRRKGASSGDSKDRDKVEYAEANDGLPTTTVEVGGARRPIKLGSCARYIIAGTEWMNLGDRVDGEAPIDCIEGIDGFLLDVVGVWRFTMVNVFGESIEVDACVVDGCIDEFLLGVDFMKAHSAVMDFEKSEVRYSEAERTVILPFQTYEASGGVIIATVRLVQRTKIAASVVMPIAVAVPAADGRQGIFVPTKHTESVIRELGLWIPLEKYMMVFAMNGELDAARLNKWTDALGDSCTPLPNEDEVHVGSKDEKDRALIVKLLRVGDDKLPQKTKLSMTMSNRCLDPELLKKDKELVGFLWRYSKRRMVNTCLVYLDDIVAFTRGGIERHIVELACVLERLSMAGLTLNLKKCIFAMASMEYLGHELSSEGVRPLERIVAAVREFPRPADAAAVKRFVHLPGYYRRFVEEFGSIMALLTTLLRKYVAWQWAEAQEEAFQIIKLLLTTKPVLIYRDFKLPFRVVTDASKVGLGCKTEVAAGSQ</sequence>
<feature type="domain" description="Reverse transcriptase/retrotransposon-derived protein RNase H-like" evidence="8">
    <location>
        <begin position="434"/>
        <end position="477"/>
    </location>
</feature>
<gene>
    <name evidence="9" type="ORF">Pfra01_002060600</name>
</gene>
<dbReference type="OrthoDB" id="115141at2759"/>
<dbReference type="GO" id="GO:0004519">
    <property type="term" value="F:endonuclease activity"/>
    <property type="evidence" value="ECO:0007669"/>
    <property type="project" value="UniProtKB-KW"/>
</dbReference>
<dbReference type="InterPro" id="IPR050951">
    <property type="entry name" value="Retrovirus_Pol_polyprotein"/>
</dbReference>